<keyword evidence="1" id="KW-1133">Transmembrane helix</keyword>
<feature type="transmembrane region" description="Helical" evidence="1">
    <location>
        <begin position="101"/>
        <end position="120"/>
    </location>
</feature>
<reference evidence="2" key="1">
    <citation type="submission" date="2021-06" db="EMBL/GenBank/DDBJ databases">
        <title>The complete mitochondrial genomes of Apiotrichum species.</title>
        <authorList>
            <person name="Li Q."/>
        </authorList>
    </citation>
    <scope>NUCLEOTIDE SEQUENCE</scope>
</reference>
<dbReference type="EMBL" id="MZ439918">
    <property type="protein sequence ID" value="UHB41885.1"/>
    <property type="molecule type" value="Genomic_DNA"/>
</dbReference>
<accession>A0A8K1ZR45</accession>
<gene>
    <name evidence="2" type="primary">orf572</name>
</gene>
<feature type="transmembrane region" description="Helical" evidence="1">
    <location>
        <begin position="64"/>
        <end position="89"/>
    </location>
</feature>
<proteinExistence type="predicted"/>
<evidence type="ECO:0000256" key="1">
    <source>
        <dbReference type="SAM" id="Phobius"/>
    </source>
</evidence>
<protein>
    <submittedName>
        <fullName evidence="2">Uncharacterized protein</fullName>
    </submittedName>
</protein>
<feature type="transmembrane region" description="Helical" evidence="1">
    <location>
        <begin position="127"/>
        <end position="146"/>
    </location>
</feature>
<feature type="transmembrane region" description="Helical" evidence="1">
    <location>
        <begin position="22"/>
        <end position="44"/>
    </location>
</feature>
<keyword evidence="2" id="KW-0496">Mitochondrion</keyword>
<organism evidence="2">
    <name type="scientific">Apiotrichum gracile</name>
    <dbReference type="NCBI Taxonomy" id="82516"/>
    <lineage>
        <taxon>Eukaryota</taxon>
        <taxon>Fungi</taxon>
        <taxon>Dikarya</taxon>
        <taxon>Basidiomycota</taxon>
        <taxon>Agaricomycotina</taxon>
        <taxon>Tremellomycetes</taxon>
        <taxon>Trichosporonales</taxon>
        <taxon>Trichosporonaceae</taxon>
        <taxon>Apiotrichum</taxon>
    </lineage>
</organism>
<keyword evidence="1" id="KW-0812">Transmembrane</keyword>
<dbReference type="AlphaFoldDB" id="A0A8K1ZR45"/>
<evidence type="ECO:0000313" key="2">
    <source>
        <dbReference type="EMBL" id="UHB41885.1"/>
    </source>
</evidence>
<sequence>MSLLFKQTKFGTYWKLMVFKEMYIFLMYIRLLLIPIMRALSTFLTKDCKIPQQTSTIWLQNNRYYCFFLLYIFTSLYSLKILFLFWVLVIFNKKVKKETQIWINATIDSLTLFILLLQLLLLHYASLYIILMYTSMTYIVFFNIYINCDFFISPEIFNIFDSIQHSKSIIHTNINRLFLPYIEVSKLKLFRLINDINAILTAFDGIIRDGLDFFFHCEFQFRYMEGSFTFSDLFHINPDENINQFIHQQDAPQQNSAIIIRGKRPGPNQDSIATILRGLPNSYSFNSDNYEYFLILPTNLDSVDPTLSEFLLNPTGRQSYIPEVYFALSNFDRGHIVLNSRRATVWAMPDRATALEVIPRIGSADLQQLLVRLLNLTSDFILFEDRSFQLSHLDRMDYLLNQRFYYWYKYCTLGRDINIYSSLTGELTVNGFSMRVNGIMVNKSVLQRILYRHQDLYTDMGITKILDDCYVFYSTRMKTLIYVAYRYCGEGVDLPNHLIILSDHGPVMNGWAHLINEHFEFSYIHTNRQTLQSVRLRIANNCNDISRYTVLNENGIVPQLELIETLENSNDQ</sequence>
<name>A0A8K1ZR45_9TREE</name>
<keyword evidence="1" id="KW-0472">Membrane</keyword>
<geneLocation type="mitochondrion" evidence="2"/>